<proteinExistence type="predicted"/>
<name>A0A0U4YLG1_XANCI</name>
<accession>A0A0U4YLG1</accession>
<gene>
    <name evidence="1" type="ORF">XAC3562_370041</name>
</gene>
<sequence>MTGWYYCNHSCMPNGFSNNAIANLFCVCEPNCEVSRP</sequence>
<dbReference type="AlphaFoldDB" id="A0A0U4YLG1"/>
<keyword evidence="2" id="KW-1185">Reference proteome</keyword>
<organism evidence="1 2">
    <name type="scientific">Xanthomonas citri pv. citri</name>
    <dbReference type="NCBI Taxonomy" id="611301"/>
    <lineage>
        <taxon>Bacteria</taxon>
        <taxon>Pseudomonadati</taxon>
        <taxon>Pseudomonadota</taxon>
        <taxon>Gammaproteobacteria</taxon>
        <taxon>Lysobacterales</taxon>
        <taxon>Lysobacteraceae</taxon>
        <taxon>Xanthomonas</taxon>
    </lineage>
</organism>
<dbReference type="EMBL" id="CCXZ01000130">
    <property type="protein sequence ID" value="CEG16428.1"/>
    <property type="molecule type" value="Genomic_DNA"/>
</dbReference>
<dbReference type="Proteomes" id="UP000052230">
    <property type="component" value="Unassembled WGS sequence"/>
</dbReference>
<evidence type="ECO:0000313" key="1">
    <source>
        <dbReference type="EMBL" id="CEG16428.1"/>
    </source>
</evidence>
<evidence type="ECO:0000313" key="2">
    <source>
        <dbReference type="Proteomes" id="UP000052230"/>
    </source>
</evidence>
<comment type="caution">
    <text evidence="1">The sequence shown here is derived from an EMBL/GenBank/DDBJ whole genome shotgun (WGS) entry which is preliminary data.</text>
</comment>
<protein>
    <submittedName>
        <fullName evidence="1">Uncharacterized protein</fullName>
    </submittedName>
</protein>
<reference evidence="1 2" key="1">
    <citation type="submission" date="2014-09" db="EMBL/GenBank/DDBJ databases">
        <authorList>
            <person name="Regsiter A."/>
        </authorList>
    </citation>
    <scope>NUCLEOTIDE SEQUENCE [LARGE SCALE GENOMIC DNA]</scope>
</reference>